<dbReference type="Proteomes" id="UP001651880">
    <property type="component" value="Unassembled WGS sequence"/>
</dbReference>
<evidence type="ECO:0000256" key="7">
    <source>
        <dbReference type="ARBA" id="ARBA00022989"/>
    </source>
</evidence>
<dbReference type="InterPro" id="IPR050366">
    <property type="entry name" value="BP-dependent_transpt_permease"/>
</dbReference>
<evidence type="ECO:0000256" key="2">
    <source>
        <dbReference type="ARBA" id="ARBA00022448"/>
    </source>
</evidence>
<keyword evidence="6" id="KW-0653">Protein transport</keyword>
<keyword evidence="8 10" id="KW-0472">Membrane</keyword>
<dbReference type="InterPro" id="IPR035906">
    <property type="entry name" value="MetI-like_sf"/>
</dbReference>
<comment type="caution">
    <text evidence="12">The sequence shown here is derived from an EMBL/GenBank/DDBJ whole genome shotgun (WGS) entry which is preliminary data.</text>
</comment>
<feature type="transmembrane region" description="Helical" evidence="10">
    <location>
        <begin position="247"/>
        <end position="267"/>
    </location>
</feature>
<keyword evidence="2 10" id="KW-0813">Transport</keyword>
<reference evidence="12 13" key="1">
    <citation type="submission" date="2021-10" db="EMBL/GenBank/DDBJ databases">
        <title>Lutispora strain m25 sp. nov., a thermophilic, non-spore-forming bacterium isolated from a lab-scale methanogenic bioreactor digesting anaerobic sludge.</title>
        <authorList>
            <person name="El Houari A."/>
            <person name="Mcdonald J."/>
        </authorList>
    </citation>
    <scope>NUCLEOTIDE SEQUENCE [LARGE SCALE GENOMIC DNA]</scope>
    <source>
        <strain evidence="13">m25</strain>
    </source>
</reference>
<evidence type="ECO:0000256" key="8">
    <source>
        <dbReference type="ARBA" id="ARBA00023136"/>
    </source>
</evidence>
<evidence type="ECO:0000256" key="9">
    <source>
        <dbReference type="ARBA" id="ARBA00024202"/>
    </source>
</evidence>
<sequence length="312" mass="35454">MRELYDGIEITEEMFESLDYDERLSEEGGYTNYSYWKSTFRTFFKSRLSIFLMLLILLLVSFSFVYPLVSKTDPNQVTLDMEDWNAKSSPEHWFGTDGLGRDIWARTWYGTRNSLLLALTIALVEVGVGSIVGAFWGYVRKMDAIMIELYNIITNVPSTVYLVLLSYIMKPSFTTIVIALASRGWISEAKFMRNKILTLRESEYNVASQCLGTPLVRIVSKNIIPHLVSLIIMEAALTIPYSIGSEVFLGFIGLGLPLDMVTLGNMVNQGRANFMLYPYQMLYPTSVLCLITMSFYLVGNRFADASDPKNHL</sequence>
<proteinExistence type="inferred from homology"/>
<keyword evidence="5" id="KW-0571">Peptide transport</keyword>
<dbReference type="InterPro" id="IPR025966">
    <property type="entry name" value="OppC_N"/>
</dbReference>
<name>A0ABT1NDK0_9FIRM</name>
<comment type="similarity">
    <text evidence="9">Belongs to the binding-protein-dependent transport system permease family. OppBC subfamily.</text>
</comment>
<dbReference type="Gene3D" id="1.10.3720.10">
    <property type="entry name" value="MetI-like"/>
    <property type="match status" value="1"/>
</dbReference>
<feature type="transmembrane region" description="Helical" evidence="10">
    <location>
        <begin position="159"/>
        <end position="186"/>
    </location>
</feature>
<dbReference type="PANTHER" id="PTHR43386">
    <property type="entry name" value="OLIGOPEPTIDE TRANSPORT SYSTEM PERMEASE PROTEIN APPC"/>
    <property type="match status" value="1"/>
</dbReference>
<keyword evidence="7 10" id="KW-1133">Transmembrane helix</keyword>
<dbReference type="RefSeq" id="WP_255226851.1">
    <property type="nucleotide sequence ID" value="NZ_JAJEKE010000004.1"/>
</dbReference>
<evidence type="ECO:0000313" key="12">
    <source>
        <dbReference type="EMBL" id="MCQ1529335.1"/>
    </source>
</evidence>
<dbReference type="CDD" id="cd06261">
    <property type="entry name" value="TM_PBP2"/>
    <property type="match status" value="1"/>
</dbReference>
<keyword evidence="3" id="KW-1003">Cell membrane</keyword>
<keyword evidence="13" id="KW-1185">Reference proteome</keyword>
<evidence type="ECO:0000256" key="3">
    <source>
        <dbReference type="ARBA" id="ARBA00022475"/>
    </source>
</evidence>
<comment type="subcellular location">
    <subcellularLocation>
        <location evidence="1 10">Cell membrane</location>
        <topology evidence="1 10">Multi-pass membrane protein</topology>
    </subcellularLocation>
</comment>
<feature type="domain" description="ABC transmembrane type-1" evidence="11">
    <location>
        <begin position="115"/>
        <end position="299"/>
    </location>
</feature>
<organism evidence="12 13">
    <name type="scientific">Lutispora saccharofermentans</name>
    <dbReference type="NCBI Taxonomy" id="3024236"/>
    <lineage>
        <taxon>Bacteria</taxon>
        <taxon>Bacillati</taxon>
        <taxon>Bacillota</taxon>
        <taxon>Clostridia</taxon>
        <taxon>Lutisporales</taxon>
        <taxon>Lutisporaceae</taxon>
        <taxon>Lutispora</taxon>
    </lineage>
</organism>
<dbReference type="SUPFAM" id="SSF161098">
    <property type="entry name" value="MetI-like"/>
    <property type="match status" value="1"/>
</dbReference>
<evidence type="ECO:0000313" key="13">
    <source>
        <dbReference type="Proteomes" id="UP001651880"/>
    </source>
</evidence>
<accession>A0ABT1NDK0</accession>
<dbReference type="PROSITE" id="PS50928">
    <property type="entry name" value="ABC_TM1"/>
    <property type="match status" value="1"/>
</dbReference>
<evidence type="ECO:0000256" key="4">
    <source>
        <dbReference type="ARBA" id="ARBA00022692"/>
    </source>
</evidence>
<dbReference type="PANTHER" id="PTHR43386:SF24">
    <property type="entry name" value="OLIGOPEPTIDE TRANSPORT SYSTEM PERMEASE PROTEIN AMID"/>
    <property type="match status" value="1"/>
</dbReference>
<feature type="transmembrane region" description="Helical" evidence="10">
    <location>
        <begin position="48"/>
        <end position="69"/>
    </location>
</feature>
<feature type="transmembrane region" description="Helical" evidence="10">
    <location>
        <begin position="115"/>
        <end position="139"/>
    </location>
</feature>
<feature type="transmembrane region" description="Helical" evidence="10">
    <location>
        <begin position="279"/>
        <end position="298"/>
    </location>
</feature>
<evidence type="ECO:0000256" key="6">
    <source>
        <dbReference type="ARBA" id="ARBA00022927"/>
    </source>
</evidence>
<evidence type="ECO:0000256" key="5">
    <source>
        <dbReference type="ARBA" id="ARBA00022856"/>
    </source>
</evidence>
<keyword evidence="4 10" id="KW-0812">Transmembrane</keyword>
<evidence type="ECO:0000256" key="10">
    <source>
        <dbReference type="RuleBase" id="RU363032"/>
    </source>
</evidence>
<dbReference type="Pfam" id="PF00528">
    <property type="entry name" value="BPD_transp_1"/>
    <property type="match status" value="1"/>
</dbReference>
<evidence type="ECO:0000256" key="1">
    <source>
        <dbReference type="ARBA" id="ARBA00004651"/>
    </source>
</evidence>
<dbReference type="Pfam" id="PF12911">
    <property type="entry name" value="OppC_N"/>
    <property type="match status" value="1"/>
</dbReference>
<evidence type="ECO:0000259" key="11">
    <source>
        <dbReference type="PROSITE" id="PS50928"/>
    </source>
</evidence>
<dbReference type="EMBL" id="JAJEKE010000004">
    <property type="protein sequence ID" value="MCQ1529335.1"/>
    <property type="molecule type" value="Genomic_DNA"/>
</dbReference>
<dbReference type="InterPro" id="IPR000515">
    <property type="entry name" value="MetI-like"/>
</dbReference>
<protein>
    <submittedName>
        <fullName evidence="12">ABC transporter permease</fullName>
    </submittedName>
</protein>
<gene>
    <name evidence="12" type="ORF">LJD61_07185</name>
</gene>